<comment type="caution">
    <text evidence="2">The sequence shown here is derived from an EMBL/GenBank/DDBJ whole genome shotgun (WGS) entry which is preliminary data.</text>
</comment>
<name>A0ABD3A6S4_9GENT</name>
<proteinExistence type="predicted"/>
<evidence type="ECO:0000313" key="3">
    <source>
        <dbReference type="Proteomes" id="UP001630127"/>
    </source>
</evidence>
<dbReference type="AlphaFoldDB" id="A0ABD3A6S4"/>
<sequence length="79" mass="8419">MWLLVDDLIPMAKCSRVVPLVVCIGDGGGCLLRWRMLRRMRRSGGRSGLVGGSEESSVNAAAEGRVWKSKVGGSVGDES</sequence>
<keyword evidence="1" id="KW-0812">Transmembrane</keyword>
<keyword evidence="1" id="KW-1133">Transmembrane helix</keyword>
<dbReference type="EMBL" id="JBJUIK010000005">
    <property type="protein sequence ID" value="KAL3527394.1"/>
    <property type="molecule type" value="Genomic_DNA"/>
</dbReference>
<organism evidence="2 3">
    <name type="scientific">Cinchona calisaya</name>
    <dbReference type="NCBI Taxonomy" id="153742"/>
    <lineage>
        <taxon>Eukaryota</taxon>
        <taxon>Viridiplantae</taxon>
        <taxon>Streptophyta</taxon>
        <taxon>Embryophyta</taxon>
        <taxon>Tracheophyta</taxon>
        <taxon>Spermatophyta</taxon>
        <taxon>Magnoliopsida</taxon>
        <taxon>eudicotyledons</taxon>
        <taxon>Gunneridae</taxon>
        <taxon>Pentapetalae</taxon>
        <taxon>asterids</taxon>
        <taxon>lamiids</taxon>
        <taxon>Gentianales</taxon>
        <taxon>Rubiaceae</taxon>
        <taxon>Cinchonoideae</taxon>
        <taxon>Cinchoneae</taxon>
        <taxon>Cinchona</taxon>
    </lineage>
</organism>
<keyword evidence="3" id="KW-1185">Reference proteome</keyword>
<protein>
    <submittedName>
        <fullName evidence="2">Uncharacterized protein</fullName>
    </submittedName>
</protein>
<accession>A0ABD3A6S4</accession>
<evidence type="ECO:0000256" key="1">
    <source>
        <dbReference type="SAM" id="Phobius"/>
    </source>
</evidence>
<keyword evidence="1" id="KW-0472">Membrane</keyword>
<reference evidence="2 3" key="1">
    <citation type="submission" date="2024-11" db="EMBL/GenBank/DDBJ databases">
        <title>A near-complete genome assembly of Cinchona calisaya.</title>
        <authorList>
            <person name="Lian D.C."/>
            <person name="Zhao X.W."/>
            <person name="Wei L."/>
        </authorList>
    </citation>
    <scope>NUCLEOTIDE SEQUENCE [LARGE SCALE GENOMIC DNA]</scope>
    <source>
        <tissue evidence="2">Nenye</tissue>
    </source>
</reference>
<gene>
    <name evidence="2" type="ORF">ACH5RR_012050</name>
</gene>
<evidence type="ECO:0000313" key="2">
    <source>
        <dbReference type="EMBL" id="KAL3527394.1"/>
    </source>
</evidence>
<feature type="transmembrane region" description="Helical" evidence="1">
    <location>
        <begin position="17"/>
        <end position="34"/>
    </location>
</feature>
<dbReference type="Proteomes" id="UP001630127">
    <property type="component" value="Unassembled WGS sequence"/>
</dbReference>